<dbReference type="InterPro" id="IPR003439">
    <property type="entry name" value="ABC_transporter-like_ATP-bd"/>
</dbReference>
<accession>A0A6J4VSI6</accession>
<dbReference type="SUPFAM" id="SSF52540">
    <property type="entry name" value="P-loop containing nucleoside triphosphate hydrolases"/>
    <property type="match status" value="1"/>
</dbReference>
<dbReference type="Gene3D" id="3.40.50.300">
    <property type="entry name" value="P-loop containing nucleotide triphosphate hydrolases"/>
    <property type="match status" value="1"/>
</dbReference>
<organism evidence="6">
    <name type="scientific">uncultured Thermomicrobiales bacterium</name>
    <dbReference type="NCBI Taxonomy" id="1645740"/>
    <lineage>
        <taxon>Bacteria</taxon>
        <taxon>Pseudomonadati</taxon>
        <taxon>Thermomicrobiota</taxon>
        <taxon>Thermomicrobia</taxon>
        <taxon>Thermomicrobiales</taxon>
        <taxon>environmental samples</taxon>
    </lineage>
</organism>
<dbReference type="PANTHER" id="PTHR43117">
    <property type="entry name" value="OSMOPROTECTANT IMPORT ATP-BINDING PROTEIN OSMV"/>
    <property type="match status" value="1"/>
</dbReference>
<comment type="similarity">
    <text evidence="1">Belongs to the ABC transporter superfamily.</text>
</comment>
<evidence type="ECO:0000313" key="6">
    <source>
        <dbReference type="EMBL" id="CAA9588004.1"/>
    </source>
</evidence>
<name>A0A6J4VSI6_9BACT</name>
<evidence type="ECO:0000256" key="1">
    <source>
        <dbReference type="ARBA" id="ARBA00005417"/>
    </source>
</evidence>
<dbReference type="PROSITE" id="PS00211">
    <property type="entry name" value="ABC_TRANSPORTER_1"/>
    <property type="match status" value="1"/>
</dbReference>
<dbReference type="GO" id="GO:0016887">
    <property type="term" value="F:ATP hydrolysis activity"/>
    <property type="evidence" value="ECO:0007669"/>
    <property type="project" value="InterPro"/>
</dbReference>
<dbReference type="GO" id="GO:0015697">
    <property type="term" value="P:quaternary ammonium group transport"/>
    <property type="evidence" value="ECO:0007669"/>
    <property type="project" value="UniProtKB-ARBA"/>
</dbReference>
<feature type="domain" description="ABC transporter" evidence="5">
    <location>
        <begin position="4"/>
        <end position="240"/>
    </location>
</feature>
<keyword evidence="2" id="KW-0813">Transport</keyword>
<dbReference type="InterPro" id="IPR003593">
    <property type="entry name" value="AAA+_ATPase"/>
</dbReference>
<evidence type="ECO:0000256" key="3">
    <source>
        <dbReference type="ARBA" id="ARBA00022741"/>
    </source>
</evidence>
<dbReference type="EMBL" id="CADCWN010000341">
    <property type="protein sequence ID" value="CAA9588004.1"/>
    <property type="molecule type" value="Genomic_DNA"/>
</dbReference>
<dbReference type="Pfam" id="PF00005">
    <property type="entry name" value="ABC_tran"/>
    <property type="match status" value="1"/>
</dbReference>
<evidence type="ECO:0000259" key="5">
    <source>
        <dbReference type="PROSITE" id="PS50893"/>
    </source>
</evidence>
<dbReference type="InterPro" id="IPR027417">
    <property type="entry name" value="P-loop_NTPase"/>
</dbReference>
<dbReference type="FunFam" id="3.40.50.300:FF:000425">
    <property type="entry name" value="Probable ABC transporter, ATP-binding subunit"/>
    <property type="match status" value="1"/>
</dbReference>
<gene>
    <name evidence="6" type="ORF">AVDCRST_MAG18-4272</name>
</gene>
<evidence type="ECO:0000256" key="2">
    <source>
        <dbReference type="ARBA" id="ARBA00022448"/>
    </source>
</evidence>
<sequence length="321" mass="35111">MKAIRFDHVSKQFPGVSRPAVDECSFEVEAGQFVTLLGPSGCGKTTLLKMVNRLYEPTGGTIFIDATDVRQLPVTELRRQIGYVIQQTGLFPHLTVAQNIAVVPTLLKWSKEKIAARVDELLALIELAPDEYRARYPAQLSGGQQQRVGLARALAADPGVILMDEPFSAIDAITREALQDEMLRLQRKVRKTILFVTHDVEEALRLADKIVVMRAGKVVQYDTPFNILTRPADPFVGELLGADDIVRRLGLIRVEGAMAPLPPGTRPDGEPTIAADGDLREALSALLRTGAASLIVRQGDRAVGRVALEQIRDAARVRVPA</sequence>
<dbReference type="PANTHER" id="PTHR43117:SF4">
    <property type="entry name" value="OSMOPROTECTANT IMPORT ATP-BINDING PROTEIN OSMV"/>
    <property type="match status" value="1"/>
</dbReference>
<dbReference type="InterPro" id="IPR017871">
    <property type="entry name" value="ABC_transporter-like_CS"/>
</dbReference>
<dbReference type="GO" id="GO:0005524">
    <property type="term" value="F:ATP binding"/>
    <property type="evidence" value="ECO:0007669"/>
    <property type="project" value="UniProtKB-KW"/>
</dbReference>
<dbReference type="SMART" id="SM00382">
    <property type="entry name" value="AAA"/>
    <property type="match status" value="1"/>
</dbReference>
<keyword evidence="4 6" id="KW-0067">ATP-binding</keyword>
<evidence type="ECO:0000256" key="4">
    <source>
        <dbReference type="ARBA" id="ARBA00022840"/>
    </source>
</evidence>
<protein>
    <submittedName>
        <fullName evidence="6">ABC transporter, ATP-binding protein (Cluster 13, osmolytes)</fullName>
    </submittedName>
</protein>
<reference evidence="6" key="1">
    <citation type="submission" date="2020-02" db="EMBL/GenBank/DDBJ databases">
        <authorList>
            <person name="Meier V. D."/>
        </authorList>
    </citation>
    <scope>NUCLEOTIDE SEQUENCE</scope>
    <source>
        <strain evidence="6">AVDCRST_MAG18</strain>
    </source>
</reference>
<proteinExistence type="inferred from homology"/>
<dbReference type="AlphaFoldDB" id="A0A6J4VSI6"/>
<dbReference type="PROSITE" id="PS50893">
    <property type="entry name" value="ABC_TRANSPORTER_2"/>
    <property type="match status" value="1"/>
</dbReference>
<keyword evidence="3" id="KW-0547">Nucleotide-binding</keyword>